<dbReference type="Pfam" id="PF00078">
    <property type="entry name" value="RVT_1"/>
    <property type="match status" value="1"/>
</dbReference>
<keyword evidence="3" id="KW-1185">Reference proteome</keyword>
<dbReference type="SUPFAM" id="SSF56672">
    <property type="entry name" value="DNA/RNA polymerases"/>
    <property type="match status" value="1"/>
</dbReference>
<proteinExistence type="predicted"/>
<keyword evidence="2" id="KW-0808">Transferase</keyword>
<reference evidence="3" key="1">
    <citation type="submission" date="2024-07" db="EMBL/GenBank/DDBJ databases">
        <title>Two chromosome-level genome assemblies of Korean endemic species Abeliophyllum distichum and Forsythia ovata (Oleaceae).</title>
        <authorList>
            <person name="Jang H."/>
        </authorList>
    </citation>
    <scope>NUCLEOTIDE SEQUENCE [LARGE SCALE GENOMIC DNA]</scope>
</reference>
<keyword evidence="2" id="KW-0548">Nucleotidyltransferase</keyword>
<dbReference type="AlphaFoldDB" id="A0ABD1V622"/>
<accession>A0ABD1V622</accession>
<protein>
    <submittedName>
        <fullName evidence="2">Reverse transcriptase domain-containing protein</fullName>
    </submittedName>
</protein>
<name>A0ABD1V622_9LAMI</name>
<evidence type="ECO:0000313" key="2">
    <source>
        <dbReference type="EMBL" id="KAL2532785.1"/>
    </source>
</evidence>
<sequence>MCSRLVKGVMDRKSLRVKSKTVNCCLHSGISNLNSTASFLTWNNGNIWSKLDRAMVNNAWLLAGFFGDAVFLPSCCYSDHFPCIISLFQAVDLVKSFSYGEIKEALFDIDNDKSPEPDGYSSFFFKKAWHVVGNDVCGVVEEFFSSSSLLKKINHSVVVLVPKSTHAPSVGDYRPISCCNVIYKIISKLLASRLVPVMDTLVNKVQYAFIQGRCMAKNIHLAQELLRHYNRKRISPRCMVNIDLGKAYDSVHWDFLRSVLQGMNFPPVFVNWIMQCVTTTAYSIAINGNLYGFFKGKKGLRQGDPLSHFCLSFVWSIS</sequence>
<dbReference type="EMBL" id="JBFOLK010000002">
    <property type="protein sequence ID" value="KAL2532785.1"/>
    <property type="molecule type" value="Genomic_DNA"/>
</dbReference>
<comment type="caution">
    <text evidence="2">The sequence shown here is derived from an EMBL/GenBank/DDBJ whole genome shotgun (WGS) entry which is preliminary data.</text>
</comment>
<dbReference type="CDD" id="cd01650">
    <property type="entry name" value="RT_nLTR_like"/>
    <property type="match status" value="1"/>
</dbReference>
<organism evidence="2 3">
    <name type="scientific">Abeliophyllum distichum</name>
    <dbReference type="NCBI Taxonomy" id="126358"/>
    <lineage>
        <taxon>Eukaryota</taxon>
        <taxon>Viridiplantae</taxon>
        <taxon>Streptophyta</taxon>
        <taxon>Embryophyta</taxon>
        <taxon>Tracheophyta</taxon>
        <taxon>Spermatophyta</taxon>
        <taxon>Magnoliopsida</taxon>
        <taxon>eudicotyledons</taxon>
        <taxon>Gunneridae</taxon>
        <taxon>Pentapetalae</taxon>
        <taxon>asterids</taxon>
        <taxon>lamiids</taxon>
        <taxon>Lamiales</taxon>
        <taxon>Oleaceae</taxon>
        <taxon>Forsythieae</taxon>
        <taxon>Abeliophyllum</taxon>
    </lineage>
</organism>
<gene>
    <name evidence="2" type="ORF">Adt_06136</name>
</gene>
<dbReference type="InterPro" id="IPR052343">
    <property type="entry name" value="Retrotransposon-Effector_Assoc"/>
</dbReference>
<dbReference type="InterPro" id="IPR043502">
    <property type="entry name" value="DNA/RNA_pol_sf"/>
</dbReference>
<feature type="domain" description="Reverse transcriptase" evidence="1">
    <location>
        <begin position="142"/>
        <end position="318"/>
    </location>
</feature>
<evidence type="ECO:0000259" key="1">
    <source>
        <dbReference type="PROSITE" id="PS50878"/>
    </source>
</evidence>
<keyword evidence="2" id="KW-0695">RNA-directed DNA polymerase</keyword>
<dbReference type="GO" id="GO:0003964">
    <property type="term" value="F:RNA-directed DNA polymerase activity"/>
    <property type="evidence" value="ECO:0007669"/>
    <property type="project" value="UniProtKB-KW"/>
</dbReference>
<dbReference type="PROSITE" id="PS50878">
    <property type="entry name" value="RT_POL"/>
    <property type="match status" value="1"/>
</dbReference>
<dbReference type="PANTHER" id="PTHR46890:SF48">
    <property type="entry name" value="RNA-DIRECTED DNA POLYMERASE"/>
    <property type="match status" value="1"/>
</dbReference>
<evidence type="ECO:0000313" key="3">
    <source>
        <dbReference type="Proteomes" id="UP001604336"/>
    </source>
</evidence>
<dbReference type="PANTHER" id="PTHR46890">
    <property type="entry name" value="NON-LTR RETROLELEMENT REVERSE TRANSCRIPTASE-LIKE PROTEIN-RELATED"/>
    <property type="match status" value="1"/>
</dbReference>
<dbReference type="InterPro" id="IPR000477">
    <property type="entry name" value="RT_dom"/>
</dbReference>
<dbReference type="Proteomes" id="UP001604336">
    <property type="component" value="Unassembled WGS sequence"/>
</dbReference>